<protein>
    <submittedName>
        <fullName evidence="3">SAM-dependent methyltransferase</fullName>
    </submittedName>
</protein>
<dbReference type="SUPFAM" id="SSF53335">
    <property type="entry name" value="S-adenosyl-L-methionine-dependent methyltransferases"/>
    <property type="match status" value="1"/>
</dbReference>
<keyword evidence="3" id="KW-0808">Transferase</keyword>
<evidence type="ECO:0000313" key="4">
    <source>
        <dbReference type="Proteomes" id="UP000218598"/>
    </source>
</evidence>
<dbReference type="Proteomes" id="UP000218598">
    <property type="component" value="Unassembled WGS sequence"/>
</dbReference>
<organism evidence="3 4">
    <name type="scientific">Brachybacterium alimentarium</name>
    <dbReference type="NCBI Taxonomy" id="47845"/>
    <lineage>
        <taxon>Bacteria</taxon>
        <taxon>Bacillati</taxon>
        <taxon>Actinomycetota</taxon>
        <taxon>Actinomycetes</taxon>
        <taxon>Micrococcales</taxon>
        <taxon>Dermabacteraceae</taxon>
        <taxon>Brachybacterium</taxon>
    </lineage>
</organism>
<dbReference type="InterPro" id="IPR029063">
    <property type="entry name" value="SAM-dependent_MTases_sf"/>
</dbReference>
<proteinExistence type="predicted"/>
<gene>
    <name evidence="3" type="ORF">CIK66_05655</name>
</gene>
<dbReference type="Pfam" id="PF18096">
    <property type="entry name" value="Thump_like"/>
    <property type="match status" value="1"/>
</dbReference>
<dbReference type="Gene3D" id="3.40.50.150">
    <property type="entry name" value="Vaccinia Virus protein VP39"/>
    <property type="match status" value="1"/>
</dbReference>
<feature type="region of interest" description="Disordered" evidence="1">
    <location>
        <begin position="168"/>
        <end position="198"/>
    </location>
</feature>
<dbReference type="GO" id="GO:0032259">
    <property type="term" value="P:methylation"/>
    <property type="evidence" value="ECO:0007669"/>
    <property type="project" value="UniProtKB-KW"/>
</dbReference>
<evidence type="ECO:0000313" key="3">
    <source>
        <dbReference type="EMBL" id="PCC40124.1"/>
    </source>
</evidence>
<dbReference type="AlphaFoldDB" id="A0A2A3YLD3"/>
<sequence>MASPSPDVSDAAVRELEPVLQPAGWALLNSLPPYREQEALTLGARLRAEGHPPETVSAVMTQARLRARAADKFGEFACSMLFTPHGLEQATRLPIAAMHAERFQRAGVASVADLGCGIGGDAMALAGLGMEVQAVDRDPLAVAVATVNLRPFPSTTVHLGRAEDHDPAAAEGIWLDPARRAPSRGRTRRLHDPEEYEPPLSAVLELSRRLGQDGDPGPLGAKLGPGIDRAALPAGIETQWTSFHGQVLEATAWFGPLAREGVHSSAVLIDRSGAHRLDRGFDAVADPSAGPVGDHLYEPDGAIIRAGLIGRLAEDLEAHTLDETIAYLTGDRRVDTPFARGYSVRDVMPFGLKRLSSYLREHRLGVLEIKKRGTAVEPEELRRKLRPRRFGDESATLVLTRIAGEQSIIIASPHGAPAPSTRGGS</sequence>
<evidence type="ECO:0000259" key="2">
    <source>
        <dbReference type="Pfam" id="PF18096"/>
    </source>
</evidence>
<name>A0A2A3YLD3_9MICO</name>
<evidence type="ECO:0000256" key="1">
    <source>
        <dbReference type="SAM" id="MobiDB-lite"/>
    </source>
</evidence>
<reference evidence="3 4" key="1">
    <citation type="journal article" date="2017" name="Elife">
        <title>Extensive horizontal gene transfer in cheese-associated bacteria.</title>
        <authorList>
            <person name="Bonham K.S."/>
            <person name="Wolfe B.E."/>
            <person name="Dutton R.J."/>
        </authorList>
    </citation>
    <scope>NUCLEOTIDE SEQUENCE [LARGE SCALE GENOMIC DNA]</scope>
    <source>
        <strain evidence="3 4">341_9</strain>
    </source>
</reference>
<dbReference type="CDD" id="cd02440">
    <property type="entry name" value="AdoMet_MTases"/>
    <property type="match status" value="1"/>
</dbReference>
<keyword evidence="4" id="KW-1185">Reference proteome</keyword>
<accession>A0A2A3YLD3</accession>
<dbReference type="InterPro" id="IPR041497">
    <property type="entry name" value="Thump-like"/>
</dbReference>
<dbReference type="EMBL" id="NRGR01000008">
    <property type="protein sequence ID" value="PCC40124.1"/>
    <property type="molecule type" value="Genomic_DNA"/>
</dbReference>
<dbReference type="RefSeq" id="WP_096196738.1">
    <property type="nucleotide sequence ID" value="NZ_BAAAIQ010000005.1"/>
</dbReference>
<keyword evidence="3" id="KW-0489">Methyltransferase</keyword>
<dbReference type="GO" id="GO:0008168">
    <property type="term" value="F:methyltransferase activity"/>
    <property type="evidence" value="ECO:0007669"/>
    <property type="project" value="UniProtKB-KW"/>
</dbReference>
<feature type="domain" description="THUMP-like" evidence="2">
    <location>
        <begin position="339"/>
        <end position="412"/>
    </location>
</feature>
<dbReference type="OrthoDB" id="9810570at2"/>
<comment type="caution">
    <text evidence="3">The sequence shown here is derived from an EMBL/GenBank/DDBJ whole genome shotgun (WGS) entry which is preliminary data.</text>
</comment>